<evidence type="ECO:0000313" key="2">
    <source>
        <dbReference type="EMBL" id="BDR60350.1"/>
    </source>
</evidence>
<dbReference type="EMBL" id="AP026803">
    <property type="protein sequence ID" value="BDR60350.1"/>
    <property type="molecule type" value="Genomic_DNA"/>
</dbReference>
<proteinExistence type="predicted"/>
<feature type="transmembrane region" description="Helical" evidence="1">
    <location>
        <begin position="6"/>
        <end position="28"/>
    </location>
</feature>
<evidence type="ECO:0000256" key="1">
    <source>
        <dbReference type="SAM" id="Phobius"/>
    </source>
</evidence>
<sequence>MEIGPLSEWVTAFAEIAAVCIALFLPAYEKSKEKRKKRRNFKTIAKLLIKKALADQNTSSLETFLNIGYTLSDSGDEQVYSVARQALEILQDNSLPQAQKEAEISQLLKYLK</sequence>
<keyword evidence="1" id="KW-1133">Transmembrane helix</keyword>
<protein>
    <submittedName>
        <fullName evidence="2">Uncharacterized protein</fullName>
    </submittedName>
</protein>
<gene>
    <name evidence="2" type="ORF">KIM322_06110</name>
</gene>
<dbReference type="Proteomes" id="UP001321741">
    <property type="component" value="Chromosome"/>
</dbReference>
<organism evidence="2 3">
    <name type="scientific">Lactobacillus xylocopicola</name>
    <dbReference type="NCBI Taxonomy" id="2976676"/>
    <lineage>
        <taxon>Bacteria</taxon>
        <taxon>Bacillati</taxon>
        <taxon>Bacillota</taxon>
        <taxon>Bacilli</taxon>
        <taxon>Lactobacillales</taxon>
        <taxon>Lactobacillaceae</taxon>
        <taxon>Lactobacillus</taxon>
    </lineage>
</organism>
<reference evidence="2 3" key="1">
    <citation type="journal article" date="2023" name="Microbiol. Spectr.">
        <title>Symbiosis of Carpenter Bees with Uncharacterized Lactic Acid Bacteria Showing NAD Auxotrophy.</title>
        <authorList>
            <person name="Kawasaki S."/>
            <person name="Ozawa K."/>
            <person name="Mori T."/>
            <person name="Yamamoto A."/>
            <person name="Ito M."/>
            <person name="Ohkuma M."/>
            <person name="Sakamoto M."/>
            <person name="Matsutani M."/>
        </authorList>
    </citation>
    <scope>NUCLEOTIDE SEQUENCE [LARGE SCALE GENOMIC DNA]</scope>
    <source>
        <strain evidence="2 3">Kim32-2</strain>
    </source>
</reference>
<accession>A0ABM8BGF5</accession>
<evidence type="ECO:0000313" key="3">
    <source>
        <dbReference type="Proteomes" id="UP001321741"/>
    </source>
</evidence>
<dbReference type="RefSeq" id="WP_317638055.1">
    <property type="nucleotide sequence ID" value="NZ_AP026803.1"/>
</dbReference>
<keyword evidence="1" id="KW-0812">Transmembrane</keyword>
<keyword evidence="3" id="KW-1185">Reference proteome</keyword>
<keyword evidence="1" id="KW-0472">Membrane</keyword>
<name>A0ABM8BGF5_9LACO</name>